<dbReference type="CDD" id="cd10456">
    <property type="entry name" value="GIY-YIG_UPF0213"/>
    <property type="match status" value="1"/>
</dbReference>
<evidence type="ECO:0000313" key="5">
    <source>
        <dbReference type="Proteomes" id="UP000001351"/>
    </source>
</evidence>
<organism evidence="4 6">
    <name type="scientific">Stigmatella aurantiaca (strain DW4/3-1)</name>
    <dbReference type="NCBI Taxonomy" id="378806"/>
    <lineage>
        <taxon>Bacteria</taxon>
        <taxon>Pseudomonadati</taxon>
        <taxon>Myxococcota</taxon>
        <taxon>Myxococcia</taxon>
        <taxon>Myxococcales</taxon>
        <taxon>Cystobacterineae</taxon>
        <taxon>Archangiaceae</taxon>
        <taxon>Stigmatella</taxon>
    </lineage>
</organism>
<keyword evidence="5" id="KW-1185">Reference proteome</keyword>
<dbReference type="OrthoDB" id="287318at2"/>
<dbReference type="Gene3D" id="3.40.1440.10">
    <property type="entry name" value="GIY-YIG endonuclease"/>
    <property type="match status" value="1"/>
</dbReference>
<evidence type="ECO:0000313" key="6">
    <source>
        <dbReference type="Proteomes" id="UP000032702"/>
    </source>
</evidence>
<dbReference type="PANTHER" id="PTHR34477:SF1">
    <property type="entry name" value="UPF0213 PROTEIN YHBQ"/>
    <property type="match status" value="1"/>
</dbReference>
<evidence type="ECO:0000256" key="1">
    <source>
        <dbReference type="ARBA" id="ARBA00007435"/>
    </source>
</evidence>
<comment type="similarity">
    <text evidence="1">Belongs to the UPF0213 family.</text>
</comment>
<dbReference type="AlphaFoldDB" id="Q08MH7"/>
<reference evidence="3 5" key="2">
    <citation type="journal article" date="2011" name="Mol. Biol. Evol.">
        <title>Comparative genomic analysis of fruiting body formation in Myxococcales.</title>
        <authorList>
            <person name="Huntley S."/>
            <person name="Hamann N."/>
            <person name="Wegener-Feldbrugge S."/>
            <person name="Treuner-Lange A."/>
            <person name="Kube M."/>
            <person name="Reinhardt R."/>
            <person name="Klages S."/>
            <person name="Muller R."/>
            <person name="Ronning C.M."/>
            <person name="Nierman W.C."/>
            <person name="Sogaard-Andersen L."/>
        </authorList>
    </citation>
    <scope>NUCLEOTIDE SEQUENCE [LARGE SCALE GENOMIC DNA]</scope>
    <source>
        <strain evidence="3 5">DW4/3-1</strain>
    </source>
</reference>
<dbReference type="eggNOG" id="COG2827">
    <property type="taxonomic scope" value="Bacteria"/>
</dbReference>
<dbReference type="InterPro" id="IPR035901">
    <property type="entry name" value="GIY-YIG_endonuc_sf"/>
</dbReference>
<feature type="domain" description="GIY-YIG" evidence="2">
    <location>
        <begin position="6"/>
        <end position="81"/>
    </location>
</feature>
<protein>
    <submittedName>
        <fullName evidence="4">Endo/excinuclease amino terminal domain protein</fullName>
    </submittedName>
</protein>
<sequence>MQDASQAWTVYMLRCRDGTLYTGATNNLERRLATHGKGRGAAYTRARLPVALVWSEPAVDRGAALRREAALKRLTRAEKLRLVGGQARRVRAAGMPPPTRG</sequence>
<dbReference type="InterPro" id="IPR050190">
    <property type="entry name" value="UPF0213_domain"/>
</dbReference>
<dbReference type="EMBL" id="AAMD01000362">
    <property type="protein sequence ID" value="EAU61686.1"/>
    <property type="molecule type" value="Genomic_DNA"/>
</dbReference>
<dbReference type="EMBL" id="CP002271">
    <property type="protein sequence ID" value="ADO75659.1"/>
    <property type="molecule type" value="Genomic_DNA"/>
</dbReference>
<dbReference type="HOGENOM" id="CLU_135650_0_3_7"/>
<dbReference type="KEGG" id="sur:STAUR_7904"/>
<evidence type="ECO:0000313" key="4">
    <source>
        <dbReference type="EMBL" id="EAU61686.1"/>
    </source>
</evidence>
<dbReference type="PANTHER" id="PTHR34477">
    <property type="entry name" value="UPF0213 PROTEIN YHBQ"/>
    <property type="match status" value="1"/>
</dbReference>
<reference evidence="4 6" key="1">
    <citation type="submission" date="2006-04" db="EMBL/GenBank/DDBJ databases">
        <authorList>
            <person name="Nierman W.C."/>
        </authorList>
    </citation>
    <scope>NUCLEOTIDE SEQUENCE [LARGE SCALE GENOMIC DNA]</scope>
    <source>
        <strain evidence="4 6">DW4/3-1</strain>
    </source>
</reference>
<dbReference type="InterPro" id="IPR000305">
    <property type="entry name" value="GIY-YIG_endonuc"/>
</dbReference>
<gene>
    <name evidence="3" type="ordered locus">STAUR_7904</name>
    <name evidence="4" type="ORF">STIAU_3856</name>
</gene>
<dbReference type="Pfam" id="PF01541">
    <property type="entry name" value="GIY-YIG"/>
    <property type="match status" value="1"/>
</dbReference>
<dbReference type="SUPFAM" id="SSF82771">
    <property type="entry name" value="GIY-YIG endonuclease"/>
    <property type="match status" value="1"/>
</dbReference>
<name>Q08MH7_STIAD</name>
<dbReference type="SMART" id="SM00465">
    <property type="entry name" value="GIYc"/>
    <property type="match status" value="1"/>
</dbReference>
<proteinExistence type="inferred from homology"/>
<evidence type="ECO:0000259" key="2">
    <source>
        <dbReference type="PROSITE" id="PS50164"/>
    </source>
</evidence>
<dbReference type="Proteomes" id="UP000001351">
    <property type="component" value="Chromosome"/>
</dbReference>
<dbReference type="Proteomes" id="UP000032702">
    <property type="component" value="Unassembled WGS sequence"/>
</dbReference>
<dbReference type="PROSITE" id="PS50164">
    <property type="entry name" value="GIY_YIG"/>
    <property type="match status" value="1"/>
</dbReference>
<evidence type="ECO:0000313" key="3">
    <source>
        <dbReference type="EMBL" id="ADO75659.1"/>
    </source>
</evidence>
<dbReference type="STRING" id="378806.STAUR_7904"/>
<accession>Q08MH7</accession>